<evidence type="ECO:0000259" key="3">
    <source>
        <dbReference type="PROSITE" id="PS50255"/>
    </source>
</evidence>
<dbReference type="SMART" id="SM01117">
    <property type="entry name" value="Cyt-b5"/>
    <property type="match status" value="1"/>
</dbReference>
<evidence type="ECO:0000313" key="5">
    <source>
        <dbReference type="Proteomes" id="UP001190700"/>
    </source>
</evidence>
<name>A0AAE0FPP4_9CHLO</name>
<comment type="caution">
    <text evidence="4">The sequence shown here is derived from an EMBL/GenBank/DDBJ whole genome shotgun (WGS) entry which is preliminary data.</text>
</comment>
<dbReference type="Proteomes" id="UP001190700">
    <property type="component" value="Unassembled WGS sequence"/>
</dbReference>
<dbReference type="SUPFAM" id="SSF55856">
    <property type="entry name" value="Cytochrome b5-like heme/steroid binding domain"/>
    <property type="match status" value="1"/>
</dbReference>
<keyword evidence="2" id="KW-0812">Transmembrane</keyword>
<evidence type="ECO:0000256" key="2">
    <source>
        <dbReference type="SAM" id="Phobius"/>
    </source>
</evidence>
<keyword evidence="2" id="KW-1133">Transmembrane helix</keyword>
<feature type="region of interest" description="Disordered" evidence="1">
    <location>
        <begin position="278"/>
        <end position="310"/>
    </location>
</feature>
<feature type="compositionally biased region" description="Pro residues" evidence="1">
    <location>
        <begin position="154"/>
        <end position="174"/>
    </location>
</feature>
<dbReference type="Pfam" id="PF08811">
    <property type="entry name" value="DUF1800"/>
    <property type="match status" value="1"/>
</dbReference>
<dbReference type="PANTHER" id="PTHR43737">
    <property type="entry name" value="BLL7424 PROTEIN"/>
    <property type="match status" value="1"/>
</dbReference>
<organism evidence="4 5">
    <name type="scientific">Cymbomonas tetramitiformis</name>
    <dbReference type="NCBI Taxonomy" id="36881"/>
    <lineage>
        <taxon>Eukaryota</taxon>
        <taxon>Viridiplantae</taxon>
        <taxon>Chlorophyta</taxon>
        <taxon>Pyramimonadophyceae</taxon>
        <taxon>Pyramimonadales</taxon>
        <taxon>Pyramimonadaceae</taxon>
        <taxon>Cymbomonas</taxon>
    </lineage>
</organism>
<protein>
    <recommendedName>
        <fullName evidence="3">Cytochrome b5 heme-binding domain-containing protein</fullName>
    </recommendedName>
</protein>
<dbReference type="InterPro" id="IPR001199">
    <property type="entry name" value="Cyt_B5-like_heme/steroid-bd"/>
</dbReference>
<evidence type="ECO:0000313" key="4">
    <source>
        <dbReference type="EMBL" id="KAK3263430.1"/>
    </source>
</evidence>
<reference evidence="4 5" key="1">
    <citation type="journal article" date="2015" name="Genome Biol. Evol.">
        <title>Comparative Genomics of a Bacterivorous Green Alga Reveals Evolutionary Causalities and Consequences of Phago-Mixotrophic Mode of Nutrition.</title>
        <authorList>
            <person name="Burns J.A."/>
            <person name="Paasch A."/>
            <person name="Narechania A."/>
            <person name="Kim E."/>
        </authorList>
    </citation>
    <scope>NUCLEOTIDE SEQUENCE [LARGE SCALE GENOMIC DNA]</scope>
    <source>
        <strain evidence="4 5">PLY_AMNH</strain>
    </source>
</reference>
<dbReference type="InterPro" id="IPR036400">
    <property type="entry name" value="Cyt_B5-like_heme/steroid_sf"/>
</dbReference>
<dbReference type="PROSITE" id="PS50255">
    <property type="entry name" value="CYTOCHROME_B5_2"/>
    <property type="match status" value="1"/>
</dbReference>
<feature type="transmembrane region" description="Helical" evidence="2">
    <location>
        <begin position="124"/>
        <end position="146"/>
    </location>
</feature>
<feature type="region of interest" description="Disordered" evidence="1">
    <location>
        <begin position="655"/>
        <end position="689"/>
    </location>
</feature>
<feature type="region of interest" description="Disordered" evidence="1">
    <location>
        <begin position="149"/>
        <end position="175"/>
    </location>
</feature>
<sequence length="1672" mass="184386">MTTPMQVLQHEGHLRKYQTSNVVGEKMRKKSISEKIEVQLQKVGSLRRNSTVGGYEQVRENPLWKQSYSEPNEKSLDVETCLPSDLDRPLDNEHPRTVPFSLLDACNDLETSPTSGGGNFRWKLFAAILALAVLGLSVAVVVLVAGKGSGTPSDSPPPPEGSAAYPSPPLPPPSLSAELVPTSVSTAITFSSMALSSLDDAPYEASFRAAFKRDLAAFAKVSPSAVMIGGIVSGSVVVESTVIFEDETPADTFASALSAVDVTQLFVSSETAEHAAGATVGNIQVTSTPPPTPAASTPAQPSQLSSPPPSSSSVSDCWVVIHGKVLDVTAWRDVHPGGAGVFRCGQDLTPQFQAQHGDLASLEARAAVRPDKVRVLGDVEKQEEAEQAAERRDGFVEYDFSQVTRQAAPGNGNQFKTLIYLELKGAWDSAAAFVNVKTEEDVHLWCSKRPTLSGARYCECAEPGTGSDVCARYALLEHSAVDELNKDLDAANQKKKIYPMSNTEGYLAMSHYVAGETATSWLSLWEDGDMAVVPGVGRYDHQRSHFEVKDAAAKGVSTAEEKSTRHGWLTKSIHAFNNLYCQWGESEADCHKTANRTRMVDGISLMKAAAGPNALEMSDTSISGGSFLHITGVTDVDSLVETDLYNYDNPFVMDADDDSMGTSPAPSNPDGMMGEEEHTGDENDDDDDMATIEGNVALEDLLDKESTTFNGIGVVKEQLVAYMDTVAARCPNFPEIAEWADEESNGEIGMQLRVVAILLANDVAPKVFQLQQGSYDTHSSEHTKLTSLLGDLRTGVHTFVRAAKDCGFWDDALLVIFSEFGRRFEENSKKGTDHGWGHYLVLFGQHLRRHVYGFDVHTNTSALSNLVPSHADSFNASLSTKGDMHMRTDIEAVNACILDAMALPGLWRLGDCPAEMRLRDDLPAVPRFDETEYYAVAPGNGSDAAPGQDVPAWDGDKGYLDDPLTAAEVLHFSRRVGYSPKSLELEKHLESNYTGAPITLGQAISRLLDEESIHEGQTRTPSALMQYRPRSTSGISLYSDELQENKNVWDDLLALPYPCLDSFEVRVRRWGMESFFDMTTLTVTAGGIEDYKSTGAVSLASEYVGREAEVLQELQRQATVGYLPNAVYNAGVEYKNLKTRVSTTTGEVTIDDVDSADWYQTVMWAADVKRISEVTVEHILESWRCDAATGTYPNDPAVSCDPKCDLETLLNVSLQEESAFLKEPGWRGQDGQRASAAWRILRECTQMREIDEDRSRFEKERTLAVDAALKNDMYEMYLYDFTNPKTGLRARMTWFFLNWFATPLSAIGDSFSLMTQQYNTLWSQVLGNYRALARDMFTDPALRLSLDQLEDVECGTAPVENFAREYFERFTVGLEGHNEGDIKRLAKALMNCKDDYETANQDLMTPGIIFSDLNETVWTLTEADQRAVVDRVLDFKKVATEPPVAAQRLCDKLYKEFATSPPTRSSDTLSLALYPPAVVECAKRLYDNDYEITFALQHILEDKSNFKAQLGQKSRWPKSLIFGPYIDFEVEVTTAMKTGLQNVGMPIFEPQDVSGYDLDNVWTLDRVAYAHEFLAGKPLKTANSWFDKSMFADIDTAHSALAAYRIPGTSDQYSFVLHVCDLELFVPEEGEDMEHIFNATHVFQTTSGKFARYTKWKHAVELAVTNVCQFLA</sequence>
<dbReference type="Gene3D" id="3.10.120.10">
    <property type="entry name" value="Cytochrome b5-like heme/steroid binding domain"/>
    <property type="match status" value="1"/>
</dbReference>
<dbReference type="InterPro" id="IPR014917">
    <property type="entry name" value="DUF1800"/>
</dbReference>
<feature type="compositionally biased region" description="Low complexity" evidence="1">
    <location>
        <begin position="294"/>
        <end position="305"/>
    </location>
</feature>
<feature type="domain" description="Cytochrome b5 heme-binding" evidence="3">
    <location>
        <begin position="263"/>
        <end position="380"/>
    </location>
</feature>
<dbReference type="InterPro" id="IPR010869">
    <property type="entry name" value="DUF1501"/>
</dbReference>
<dbReference type="Pfam" id="PF00173">
    <property type="entry name" value="Cyt-b5"/>
    <property type="match status" value="1"/>
</dbReference>
<dbReference type="PANTHER" id="PTHR43737:SF1">
    <property type="entry name" value="DUF1501 DOMAIN-CONTAINING PROTEIN"/>
    <property type="match status" value="1"/>
</dbReference>
<proteinExistence type="predicted"/>
<evidence type="ECO:0000256" key="1">
    <source>
        <dbReference type="SAM" id="MobiDB-lite"/>
    </source>
</evidence>
<accession>A0AAE0FPP4</accession>
<keyword evidence="2" id="KW-0472">Membrane</keyword>
<dbReference type="Pfam" id="PF07394">
    <property type="entry name" value="DUF1501"/>
    <property type="match status" value="1"/>
</dbReference>
<keyword evidence="5" id="KW-1185">Reference proteome</keyword>
<gene>
    <name evidence="4" type="ORF">CYMTET_27758</name>
</gene>
<dbReference type="EMBL" id="LGRX02015450">
    <property type="protein sequence ID" value="KAK3263430.1"/>
    <property type="molecule type" value="Genomic_DNA"/>
</dbReference>